<reference evidence="2" key="1">
    <citation type="journal article" date="2023" name="Front. Plant Sci.">
        <title>Chromosomal-level genome assembly of Melastoma candidum provides insights into trichome evolution.</title>
        <authorList>
            <person name="Zhong Y."/>
            <person name="Wu W."/>
            <person name="Sun C."/>
            <person name="Zou P."/>
            <person name="Liu Y."/>
            <person name="Dai S."/>
            <person name="Zhou R."/>
        </authorList>
    </citation>
    <scope>NUCLEOTIDE SEQUENCE [LARGE SCALE GENOMIC DNA]</scope>
</reference>
<dbReference type="Proteomes" id="UP001057402">
    <property type="component" value="Chromosome 4"/>
</dbReference>
<evidence type="ECO:0000313" key="2">
    <source>
        <dbReference type="Proteomes" id="UP001057402"/>
    </source>
</evidence>
<name>A0ACB9RB04_9MYRT</name>
<comment type="caution">
    <text evidence="1">The sequence shown here is derived from an EMBL/GenBank/DDBJ whole genome shotgun (WGS) entry which is preliminary data.</text>
</comment>
<organism evidence="1 2">
    <name type="scientific">Melastoma candidum</name>
    <dbReference type="NCBI Taxonomy" id="119954"/>
    <lineage>
        <taxon>Eukaryota</taxon>
        <taxon>Viridiplantae</taxon>
        <taxon>Streptophyta</taxon>
        <taxon>Embryophyta</taxon>
        <taxon>Tracheophyta</taxon>
        <taxon>Spermatophyta</taxon>
        <taxon>Magnoliopsida</taxon>
        <taxon>eudicotyledons</taxon>
        <taxon>Gunneridae</taxon>
        <taxon>Pentapetalae</taxon>
        <taxon>rosids</taxon>
        <taxon>malvids</taxon>
        <taxon>Myrtales</taxon>
        <taxon>Melastomataceae</taxon>
        <taxon>Melastomatoideae</taxon>
        <taxon>Melastomateae</taxon>
        <taxon>Melastoma</taxon>
    </lineage>
</organism>
<keyword evidence="2" id="KW-1185">Reference proteome</keyword>
<protein>
    <submittedName>
        <fullName evidence="1">Uncharacterized protein</fullName>
    </submittedName>
</protein>
<dbReference type="EMBL" id="CM042883">
    <property type="protein sequence ID" value="KAI4375875.1"/>
    <property type="molecule type" value="Genomic_DNA"/>
</dbReference>
<evidence type="ECO:0000313" key="1">
    <source>
        <dbReference type="EMBL" id="KAI4375875.1"/>
    </source>
</evidence>
<gene>
    <name evidence="1" type="ORF">MLD38_013693</name>
</gene>
<proteinExistence type="predicted"/>
<accession>A0ACB9RB04</accession>
<sequence>MSSEQDQSLKSRPLPHPKPHAVFIPFPAQGHINPILKLAKLLHRQHGFHISFVHSEYNQRRLLRSRGSDSLLGLPGFRFETIPDGLPLSPEDALENVTQDIPSLCDSTSRTCSWPFIRLVGRLNAEEGTPPVSCIVFDGAMSFALDAAEEFGVPGVAFWTASACGILGYSYYHKLIKKGLSPLKDPSYLTNGYLDSIIDWIPGMKNIRLRDLPSFIWTTDANDLLSK</sequence>